<evidence type="ECO:0000313" key="2">
    <source>
        <dbReference type="Proteomes" id="UP000250166"/>
    </source>
</evidence>
<dbReference type="Proteomes" id="UP000250166">
    <property type="component" value="Unassembled WGS sequence"/>
</dbReference>
<dbReference type="AlphaFoldDB" id="A0A2X3DFE3"/>
<dbReference type="EMBL" id="UAWL01000006">
    <property type="protein sequence ID" value="SQB98219.1"/>
    <property type="molecule type" value="Genomic_DNA"/>
</dbReference>
<evidence type="ECO:0000313" key="1">
    <source>
        <dbReference type="EMBL" id="SQB98219.1"/>
    </source>
</evidence>
<proteinExistence type="predicted"/>
<dbReference type="RefSeq" id="WP_023949755.1">
    <property type="nucleotide sequence ID" value="NZ_UAWL01000006.1"/>
</dbReference>
<accession>A0A2X3DFE3</accession>
<organism evidence="1 2">
    <name type="scientific">Helicobacter fennelliae</name>
    <dbReference type="NCBI Taxonomy" id="215"/>
    <lineage>
        <taxon>Bacteria</taxon>
        <taxon>Pseudomonadati</taxon>
        <taxon>Campylobacterota</taxon>
        <taxon>Epsilonproteobacteria</taxon>
        <taxon>Campylobacterales</taxon>
        <taxon>Helicobacteraceae</taxon>
        <taxon>Helicobacter</taxon>
    </lineage>
</organism>
<reference evidence="1 2" key="1">
    <citation type="submission" date="2018-06" db="EMBL/GenBank/DDBJ databases">
        <authorList>
            <consortium name="Pathogen Informatics"/>
            <person name="Doyle S."/>
        </authorList>
    </citation>
    <scope>NUCLEOTIDE SEQUENCE [LARGE SCALE GENOMIC DNA]</scope>
    <source>
        <strain evidence="1 2">NCTC13102</strain>
    </source>
</reference>
<protein>
    <submittedName>
        <fullName evidence="1">Uncharacterized protein</fullName>
    </submittedName>
</protein>
<name>A0A2X3DFE3_9HELI</name>
<sequence>MLEKLSAINKIAKLQSQSNNTKTFNANLPILLKVLAKNKGDEYLLKLGNATIQTKSPIALEVGKTYWANMHKNSAGQIVLHNLTLQPLFVSHLKDMPLKLSFEDLALLQHDPKAFVAELKDFLLTQLSCAQSRDEFSQLSSLIFSLQQGVISLVISDEGKEHLIQIAPKSQYIDFYAVFPHLGPIDGRIYTQDNAKNKGIVAQFGVMNEKIQKILQDHAELLGFENVTIQCQKPPKVLFDFGRSLLDIKG</sequence>
<gene>
    <name evidence="1" type="ORF">NCTC13102_00676</name>
</gene>